<evidence type="ECO:0000256" key="1">
    <source>
        <dbReference type="SAM" id="MobiDB-lite"/>
    </source>
</evidence>
<dbReference type="EMBL" id="BK032562">
    <property type="protein sequence ID" value="DAF48014.1"/>
    <property type="molecule type" value="Genomic_DNA"/>
</dbReference>
<organism evidence="2">
    <name type="scientific">Siphoviridae sp. ctgaY24</name>
    <dbReference type="NCBI Taxonomy" id="2827911"/>
    <lineage>
        <taxon>Viruses</taxon>
        <taxon>Duplodnaviria</taxon>
        <taxon>Heunggongvirae</taxon>
        <taxon>Uroviricota</taxon>
        <taxon>Caudoviricetes</taxon>
    </lineage>
</organism>
<protein>
    <submittedName>
        <fullName evidence="2">NikA, BACTERIAL CONJUGATION, RELAXASE, DNA</fullName>
    </submittedName>
</protein>
<name>A0A8S5SAQ5_9CAUD</name>
<proteinExistence type="predicted"/>
<feature type="region of interest" description="Disordered" evidence="1">
    <location>
        <begin position="1"/>
        <end position="22"/>
    </location>
</feature>
<evidence type="ECO:0000313" key="2">
    <source>
        <dbReference type="EMBL" id="DAF48014.1"/>
    </source>
</evidence>
<accession>A0A8S5SAQ5</accession>
<sequence>MDNLHKKSTQAERTKKYKNSKQIKQLNMDLSPEEMQLLENVLKKYNMRKKQFFVSACKYCIDHDINFDD</sequence>
<reference evidence="2" key="1">
    <citation type="journal article" date="2021" name="Proc. Natl. Acad. Sci. U.S.A.">
        <title>A Catalog of Tens of Thousands of Viruses from Human Metagenomes Reveals Hidden Associations with Chronic Diseases.</title>
        <authorList>
            <person name="Tisza M.J."/>
            <person name="Buck C.B."/>
        </authorList>
    </citation>
    <scope>NUCLEOTIDE SEQUENCE</scope>
    <source>
        <strain evidence="2">CtgaY24</strain>
    </source>
</reference>